<name>A0ABX2EBK0_9BURK</name>
<evidence type="ECO:0000313" key="3">
    <source>
        <dbReference type="Proteomes" id="UP000737171"/>
    </source>
</evidence>
<accession>A0ABX2EBK0</accession>
<dbReference type="PROSITE" id="PS51819">
    <property type="entry name" value="VOC"/>
    <property type="match status" value="1"/>
</dbReference>
<dbReference type="InterPro" id="IPR029068">
    <property type="entry name" value="Glyas_Bleomycin-R_OHBP_Dase"/>
</dbReference>
<evidence type="ECO:0000313" key="2">
    <source>
        <dbReference type="EMBL" id="NRF65928.1"/>
    </source>
</evidence>
<dbReference type="Pfam" id="PF13669">
    <property type="entry name" value="Glyoxalase_4"/>
    <property type="match status" value="1"/>
</dbReference>
<dbReference type="Gene3D" id="3.10.180.10">
    <property type="entry name" value="2,3-Dihydroxybiphenyl 1,2-Dioxygenase, domain 1"/>
    <property type="match status" value="1"/>
</dbReference>
<comment type="caution">
    <text evidence="2">The sequence shown here is derived from an EMBL/GenBank/DDBJ whole genome shotgun (WGS) entry which is preliminary data.</text>
</comment>
<dbReference type="SUPFAM" id="SSF54593">
    <property type="entry name" value="Glyoxalase/Bleomycin resistance protein/Dihydroxybiphenyl dioxygenase"/>
    <property type="match status" value="1"/>
</dbReference>
<feature type="domain" description="VOC" evidence="1">
    <location>
        <begin position="7"/>
        <end position="148"/>
    </location>
</feature>
<dbReference type="EMBL" id="JABRWJ010000001">
    <property type="protein sequence ID" value="NRF65928.1"/>
    <property type="molecule type" value="Genomic_DNA"/>
</dbReference>
<dbReference type="InterPro" id="IPR037523">
    <property type="entry name" value="VOC_core"/>
</dbReference>
<reference evidence="2 3" key="1">
    <citation type="submission" date="2020-05" db="EMBL/GenBank/DDBJ databases">
        <title>Aquincola sp. isolate from soil.</title>
        <authorList>
            <person name="Han J."/>
            <person name="Kim D.-U."/>
        </authorList>
    </citation>
    <scope>NUCLEOTIDE SEQUENCE [LARGE SCALE GENOMIC DNA]</scope>
    <source>
        <strain evidence="2 3">S2</strain>
    </source>
</reference>
<dbReference type="Proteomes" id="UP000737171">
    <property type="component" value="Unassembled WGS sequence"/>
</dbReference>
<gene>
    <name evidence="2" type="ORF">HLB44_02895</name>
</gene>
<keyword evidence="3" id="KW-1185">Reference proteome</keyword>
<organism evidence="2 3">
    <name type="scientific">Pseudaquabacterium terrae</name>
    <dbReference type="NCBI Taxonomy" id="2732868"/>
    <lineage>
        <taxon>Bacteria</taxon>
        <taxon>Pseudomonadati</taxon>
        <taxon>Pseudomonadota</taxon>
        <taxon>Betaproteobacteria</taxon>
        <taxon>Burkholderiales</taxon>
        <taxon>Sphaerotilaceae</taxon>
        <taxon>Pseudaquabacterium</taxon>
    </lineage>
</organism>
<evidence type="ECO:0000259" key="1">
    <source>
        <dbReference type="PROSITE" id="PS51819"/>
    </source>
</evidence>
<protein>
    <submittedName>
        <fullName evidence="2">VOC family protein</fullName>
    </submittedName>
</protein>
<proteinExistence type="predicted"/>
<sequence>MHPNFNGVKQVGYVVKDLDKAMRHWVDLGIGPWFYRKNVTPVEFRYYGETLDKPVISGAIAQSGDIQIELLQQCNDAPSLYRDSLERSGEIAQHVAFWTVNEYDRWCRRLLELGYVEGHAGRMDSMRGRFAYFVHLDFPSAMIEISESLGGKAETFERFKQAALNWDGRDPLRMV</sequence>